<reference evidence="2 3" key="1">
    <citation type="journal article" date="2012" name="J. Bacteriol.">
        <title>Genome of Bacillus macauensis ZFHKF-1, a Long-Chain-Forming Bacterium.</title>
        <authorList>
            <person name="Cai L."/>
            <person name="Zhang T."/>
        </authorList>
    </citation>
    <scope>NUCLEOTIDE SEQUENCE [LARGE SCALE GENOMIC DNA]</scope>
    <source>
        <strain evidence="2 3">ZFHKF-1</strain>
    </source>
</reference>
<dbReference type="RefSeq" id="WP_007203789.1">
    <property type="nucleotide sequence ID" value="NZ_AKKV01000044.1"/>
</dbReference>
<dbReference type="Proteomes" id="UP000004080">
    <property type="component" value="Unassembled WGS sequence"/>
</dbReference>
<dbReference type="Pfam" id="PF07441">
    <property type="entry name" value="BofA"/>
    <property type="match status" value="1"/>
</dbReference>
<evidence type="ECO:0000313" key="2">
    <source>
        <dbReference type="EMBL" id="EIT83790.1"/>
    </source>
</evidence>
<proteinExistence type="predicted"/>
<dbReference type="EMBL" id="AKKV01000044">
    <property type="protein sequence ID" value="EIT83790.1"/>
    <property type="molecule type" value="Genomic_DNA"/>
</dbReference>
<sequence>MQPVTMLAIAGSVLLLFLFIGAPLKPVRLTGRLLIRMAIGAVLLFFLNTAGSSFHVHVPINVATVSVSGILGLPGIASLAAIQYFIL</sequence>
<keyword evidence="1" id="KW-0472">Membrane</keyword>
<dbReference type="PATRIC" id="fig|1196324.3.peg.3790"/>
<dbReference type="OrthoDB" id="2692225at2"/>
<feature type="transmembrane region" description="Helical" evidence="1">
    <location>
        <begin position="33"/>
        <end position="54"/>
    </location>
</feature>
<comment type="caution">
    <text evidence="2">The sequence shown here is derived from an EMBL/GenBank/DDBJ whole genome shotgun (WGS) entry which is preliminary data.</text>
</comment>
<dbReference type="STRING" id="1196324.A374_18609"/>
<protein>
    <submittedName>
        <fullName evidence="2">Inhibitor of the pro-sigma K processing machinery</fullName>
    </submittedName>
</protein>
<dbReference type="InterPro" id="IPR010001">
    <property type="entry name" value="BofA"/>
</dbReference>
<keyword evidence="3" id="KW-1185">Reference proteome</keyword>
<accession>I8UA15</accession>
<evidence type="ECO:0000313" key="3">
    <source>
        <dbReference type="Proteomes" id="UP000004080"/>
    </source>
</evidence>
<evidence type="ECO:0000256" key="1">
    <source>
        <dbReference type="SAM" id="Phobius"/>
    </source>
</evidence>
<dbReference type="eggNOG" id="ENOG5033EEX">
    <property type="taxonomic scope" value="Bacteria"/>
</dbReference>
<name>I8UA15_9BACL</name>
<keyword evidence="1" id="KW-1133">Transmembrane helix</keyword>
<feature type="transmembrane region" description="Helical" evidence="1">
    <location>
        <begin position="60"/>
        <end position="86"/>
    </location>
</feature>
<feature type="transmembrane region" description="Helical" evidence="1">
    <location>
        <begin position="6"/>
        <end position="24"/>
    </location>
</feature>
<gene>
    <name evidence="2" type="ORF">A374_18609</name>
</gene>
<dbReference type="NCBIfam" id="TIGR02862">
    <property type="entry name" value="spore_BofA"/>
    <property type="match status" value="1"/>
</dbReference>
<dbReference type="AlphaFoldDB" id="I8UA15"/>
<keyword evidence="1" id="KW-0812">Transmembrane</keyword>
<organism evidence="2 3">
    <name type="scientific">Fictibacillus macauensis ZFHKF-1</name>
    <dbReference type="NCBI Taxonomy" id="1196324"/>
    <lineage>
        <taxon>Bacteria</taxon>
        <taxon>Bacillati</taxon>
        <taxon>Bacillota</taxon>
        <taxon>Bacilli</taxon>
        <taxon>Bacillales</taxon>
        <taxon>Fictibacillaceae</taxon>
        <taxon>Fictibacillus</taxon>
    </lineage>
</organism>